<dbReference type="OrthoDB" id="5348353at2"/>
<evidence type="ECO:0000256" key="1">
    <source>
        <dbReference type="SAM" id="MobiDB-lite"/>
    </source>
</evidence>
<organism evidence="2 3">
    <name type="scientific">Thiobacillus denitrificans</name>
    <dbReference type="NCBI Taxonomy" id="36861"/>
    <lineage>
        <taxon>Bacteria</taxon>
        <taxon>Pseudomonadati</taxon>
        <taxon>Pseudomonadota</taxon>
        <taxon>Betaproteobacteria</taxon>
        <taxon>Nitrosomonadales</taxon>
        <taxon>Thiobacillaceae</taxon>
        <taxon>Thiobacillus</taxon>
    </lineage>
</organism>
<dbReference type="InterPro" id="IPR019600">
    <property type="entry name" value="Hemin_uptake_protein_HemP"/>
</dbReference>
<evidence type="ECO:0000313" key="3">
    <source>
        <dbReference type="Proteomes" id="UP000064243"/>
    </source>
</evidence>
<dbReference type="AlphaFoldDB" id="A0A106BIX5"/>
<evidence type="ECO:0008006" key="4">
    <source>
        <dbReference type="Google" id="ProtNLM"/>
    </source>
</evidence>
<proteinExistence type="predicted"/>
<reference evidence="2 3" key="1">
    <citation type="journal article" date="2015" name="Appl. Environ. Microbiol.">
        <title>Aerobic and Anaerobic Thiosulfate Oxidation by a Cold-Adapted, Subglacial Chemoautotroph.</title>
        <authorList>
            <person name="Harrold Z.R."/>
            <person name="Skidmore M.L."/>
            <person name="Hamilton T.L."/>
            <person name="Desch L."/>
            <person name="Amada K."/>
            <person name="van Gelder W."/>
            <person name="Glover K."/>
            <person name="Roden E.E."/>
            <person name="Boyd E.S."/>
        </authorList>
    </citation>
    <scope>NUCLEOTIDE SEQUENCE [LARGE SCALE GENOMIC DNA]</scope>
    <source>
        <strain evidence="2 3">RG</strain>
    </source>
</reference>
<dbReference type="Proteomes" id="UP000064243">
    <property type="component" value="Unassembled WGS sequence"/>
</dbReference>
<name>A0A106BIX5_THIDE</name>
<sequence length="68" mass="7488">MPTDPTRSNSPAPPAASRPAVKPGERTYPSGIISTDFLFQGNQEILISHNGEHYRLRITKNGKLILTK</sequence>
<accession>A0A106BIX5</accession>
<evidence type="ECO:0000313" key="2">
    <source>
        <dbReference type="EMBL" id="KVW93321.1"/>
    </source>
</evidence>
<dbReference type="Pfam" id="PF10636">
    <property type="entry name" value="hemP"/>
    <property type="match status" value="1"/>
</dbReference>
<dbReference type="RefSeq" id="WP_059758214.1">
    <property type="nucleotide sequence ID" value="NZ_LDUG01000048.1"/>
</dbReference>
<dbReference type="Gene3D" id="2.10.70.10">
    <property type="entry name" value="Complement Module, domain 1"/>
    <property type="match status" value="1"/>
</dbReference>
<dbReference type="STRING" id="1123392.GCA_000376425_01430"/>
<dbReference type="EMBL" id="LDUG01000048">
    <property type="protein sequence ID" value="KVW93321.1"/>
    <property type="molecule type" value="Genomic_DNA"/>
</dbReference>
<gene>
    <name evidence="2" type="ORF">ABW22_14395</name>
</gene>
<dbReference type="PATRIC" id="fig|36861.3.peg.2699"/>
<keyword evidence="3" id="KW-1185">Reference proteome</keyword>
<feature type="region of interest" description="Disordered" evidence="1">
    <location>
        <begin position="1"/>
        <end position="27"/>
    </location>
</feature>
<comment type="caution">
    <text evidence="2">The sequence shown here is derived from an EMBL/GenBank/DDBJ whole genome shotgun (WGS) entry which is preliminary data.</text>
</comment>
<protein>
    <recommendedName>
        <fullName evidence="4">Hemin uptake protein HemP</fullName>
    </recommendedName>
</protein>